<evidence type="ECO:0000256" key="1">
    <source>
        <dbReference type="SAM" id="MobiDB-lite"/>
    </source>
</evidence>
<dbReference type="Proteomes" id="UP001054821">
    <property type="component" value="Chromosome 2"/>
</dbReference>
<dbReference type="AlphaFoldDB" id="A0AAD4WHQ8"/>
<protein>
    <submittedName>
        <fullName evidence="2">Uncharacterized protein</fullName>
    </submittedName>
</protein>
<reference evidence="2 3" key="1">
    <citation type="journal article" date="2022" name="G3 (Bethesda)">
        <title>Whole-genome sequence and methylome profiling of the almond [Prunus dulcis (Mill.) D.A. Webb] cultivar 'Nonpareil'.</title>
        <authorList>
            <person name="D'Amico-Willman K.M."/>
            <person name="Ouma W.Z."/>
            <person name="Meulia T."/>
            <person name="Sideli G.M."/>
            <person name="Gradziel T.M."/>
            <person name="Fresnedo-Ramirez J."/>
        </authorList>
    </citation>
    <scope>NUCLEOTIDE SEQUENCE [LARGE SCALE GENOMIC DNA]</scope>
    <source>
        <strain evidence="2">Clone GOH B32 T37-40</strain>
    </source>
</reference>
<sequence>MQRGIEAHPRQIKAILEVPSMIDEDKVMYFMSVLQSWAKLELQRTHVQTLSEAIAAVESFVEFKKKDQGDSKFKGKKDRSGSVGETTSRKRVASQEISLTVTSHPRRRMTKVIRGKTSRS</sequence>
<evidence type="ECO:0000313" key="3">
    <source>
        <dbReference type="Proteomes" id="UP001054821"/>
    </source>
</evidence>
<evidence type="ECO:0000313" key="2">
    <source>
        <dbReference type="EMBL" id="KAI5343303.1"/>
    </source>
</evidence>
<name>A0AAD4WHQ8_PRUDU</name>
<organism evidence="2 3">
    <name type="scientific">Prunus dulcis</name>
    <name type="common">Almond</name>
    <name type="synonym">Amygdalus dulcis</name>
    <dbReference type="NCBI Taxonomy" id="3755"/>
    <lineage>
        <taxon>Eukaryota</taxon>
        <taxon>Viridiplantae</taxon>
        <taxon>Streptophyta</taxon>
        <taxon>Embryophyta</taxon>
        <taxon>Tracheophyta</taxon>
        <taxon>Spermatophyta</taxon>
        <taxon>Magnoliopsida</taxon>
        <taxon>eudicotyledons</taxon>
        <taxon>Gunneridae</taxon>
        <taxon>Pentapetalae</taxon>
        <taxon>rosids</taxon>
        <taxon>fabids</taxon>
        <taxon>Rosales</taxon>
        <taxon>Rosaceae</taxon>
        <taxon>Amygdaloideae</taxon>
        <taxon>Amygdaleae</taxon>
        <taxon>Prunus</taxon>
    </lineage>
</organism>
<proteinExistence type="predicted"/>
<keyword evidence="3" id="KW-1185">Reference proteome</keyword>
<comment type="caution">
    <text evidence="2">The sequence shown here is derived from an EMBL/GenBank/DDBJ whole genome shotgun (WGS) entry which is preliminary data.</text>
</comment>
<accession>A0AAD4WHQ8</accession>
<gene>
    <name evidence="2" type="ORF">L3X38_011179</name>
</gene>
<feature type="region of interest" description="Disordered" evidence="1">
    <location>
        <begin position="66"/>
        <end position="95"/>
    </location>
</feature>
<dbReference type="EMBL" id="JAJFAZ020000002">
    <property type="protein sequence ID" value="KAI5343303.1"/>
    <property type="molecule type" value="Genomic_DNA"/>
</dbReference>